<evidence type="ECO:0000313" key="1">
    <source>
        <dbReference type="EMBL" id="GAA6267140.1"/>
    </source>
</evidence>
<dbReference type="Proteomes" id="UP001600894">
    <property type="component" value="Unassembled WGS sequence"/>
</dbReference>
<dbReference type="EMBL" id="BAABXL010000001">
    <property type="protein sequence ID" value="GAA6267140.1"/>
    <property type="molecule type" value="Genomic_DNA"/>
</dbReference>
<organism evidence="1 2">
    <name type="scientific">Enterocloster alcoholdehydrogenati</name>
    <dbReference type="NCBI Taxonomy" id="2547410"/>
    <lineage>
        <taxon>Bacteria</taxon>
        <taxon>Bacillati</taxon>
        <taxon>Bacillota</taxon>
        <taxon>Clostridia</taxon>
        <taxon>Lachnospirales</taxon>
        <taxon>Lachnospiraceae</taxon>
        <taxon>Enterocloster</taxon>
    </lineage>
</organism>
<gene>
    <name evidence="1" type="ORF">F130042H8_02000</name>
</gene>
<proteinExistence type="predicted"/>
<dbReference type="InterPro" id="IPR027417">
    <property type="entry name" value="P-loop_NTPase"/>
</dbReference>
<dbReference type="Gene3D" id="3.40.50.300">
    <property type="entry name" value="P-loop containing nucleotide triphosphate hydrolases"/>
    <property type="match status" value="1"/>
</dbReference>
<comment type="caution">
    <text evidence="1">The sequence shown here is derived from an EMBL/GenBank/DDBJ whole genome shotgun (WGS) entry which is preliminary data.</text>
</comment>
<sequence length="333" mass="36514">MVKILAVYDEDPLYAERLAEYVNQRETIPFTAMAFSDLERLKAYGNEHEIEILLAGEGVKNQTDQVRAGLKMVLCGGEFSMEKENPSIYKYQSGDSILREVMTCYCAAPPEPALALAGARGRILGVYSPVNRCGKTAFALTLAQVLSKNWPVLFISLEEFAGFEAILGGQAPRDLSDVLYLCRQGGFNWMKLRTIVCSVGQVDMIPPAAYGEDLDQMEPEELAQVFGRIAGESGYGRIVVDLGHMGRGSAALLDGCDGVYMPVLKDPVSQAKIEAFDRYLGAAGAISLKEKIQRIQLPVIRGYGRLDDYMEKLLWGEMGDFVRSLLEGGLGNG</sequence>
<reference evidence="1 2" key="1">
    <citation type="submission" date="2024-04" db="EMBL/GenBank/DDBJ databases">
        <title>Defined microbial consortia suppress multidrug-resistant proinflammatory Enterobacteriaceae via ecological control.</title>
        <authorList>
            <person name="Furuichi M."/>
            <person name="Kawaguchi T."/>
            <person name="Pust M."/>
            <person name="Yasuma K."/>
            <person name="Plichta D."/>
            <person name="Hasegawa N."/>
            <person name="Ohya T."/>
            <person name="Bhattarai S."/>
            <person name="Sasajima S."/>
            <person name="Aoto Y."/>
            <person name="Tuganbaev T."/>
            <person name="Yaginuma M."/>
            <person name="Ueda M."/>
            <person name="Okahashi N."/>
            <person name="Amafuji K."/>
            <person name="Kiridooshi Y."/>
            <person name="Sugita K."/>
            <person name="Strazar M."/>
            <person name="Skelly A."/>
            <person name="Suda W."/>
            <person name="Hattori M."/>
            <person name="Nakamoto N."/>
            <person name="Caballero S."/>
            <person name="Norman J."/>
            <person name="Olle B."/>
            <person name="Tanoue T."/>
            <person name="Arita M."/>
            <person name="Bucci V."/>
            <person name="Atarashi K."/>
            <person name="Xavier R."/>
            <person name="Honda K."/>
        </authorList>
    </citation>
    <scope>NUCLEOTIDE SEQUENCE [LARGE SCALE GENOMIC DNA]</scope>
    <source>
        <strain evidence="2">f13</strain>
    </source>
</reference>
<dbReference type="Gene3D" id="3.40.50.10850">
    <property type="entry name" value="Ntrc-like two-domain protein"/>
    <property type="match status" value="1"/>
</dbReference>
<keyword evidence="2" id="KW-1185">Reference proteome</keyword>
<name>A0ABQ0ASZ4_9FIRM</name>
<protein>
    <submittedName>
        <fullName evidence="1">Uncharacterized protein</fullName>
    </submittedName>
</protein>
<evidence type="ECO:0000313" key="2">
    <source>
        <dbReference type="Proteomes" id="UP001600894"/>
    </source>
</evidence>
<accession>A0ABQ0ASZ4</accession>
<dbReference type="SUPFAM" id="SSF52540">
    <property type="entry name" value="P-loop containing nucleoside triphosphate hydrolases"/>
    <property type="match status" value="1"/>
</dbReference>
<dbReference type="RefSeq" id="WP_176255691.1">
    <property type="nucleotide sequence ID" value="NZ_BAABXL010000001.1"/>
</dbReference>